<gene>
    <name evidence="8" type="ORF">HETSPECPRED_004695</name>
</gene>
<dbReference type="OrthoDB" id="2320933at2759"/>
<comment type="catalytic activity">
    <reaction evidence="5">
        <text>ATP + H2O = ADP + phosphate + H(+)</text>
        <dbReference type="Rhea" id="RHEA:13065"/>
        <dbReference type="ChEBI" id="CHEBI:15377"/>
        <dbReference type="ChEBI" id="CHEBI:15378"/>
        <dbReference type="ChEBI" id="CHEBI:30616"/>
        <dbReference type="ChEBI" id="CHEBI:43474"/>
        <dbReference type="ChEBI" id="CHEBI:456216"/>
        <dbReference type="EC" id="5.6.2.4"/>
    </reaction>
</comment>
<evidence type="ECO:0000259" key="6">
    <source>
        <dbReference type="PROSITE" id="PS51192"/>
    </source>
</evidence>
<keyword evidence="3" id="KW-0347">Helicase</keyword>
<dbReference type="InterPro" id="IPR048960">
    <property type="entry name" value="POLQ-like_helical"/>
</dbReference>
<keyword evidence="2" id="KW-0378">Hydrolase</keyword>
<dbReference type="SUPFAM" id="SSF52540">
    <property type="entry name" value="P-loop containing nucleoside triphosphate hydrolases"/>
    <property type="match status" value="1"/>
</dbReference>
<dbReference type="InterPro" id="IPR050474">
    <property type="entry name" value="Hel308_SKI2-like"/>
</dbReference>
<dbReference type="AlphaFoldDB" id="A0A8H3FCG9"/>
<dbReference type="GO" id="GO:0016787">
    <property type="term" value="F:hydrolase activity"/>
    <property type="evidence" value="ECO:0007669"/>
    <property type="project" value="UniProtKB-KW"/>
</dbReference>
<dbReference type="Gene3D" id="3.40.50.300">
    <property type="entry name" value="P-loop containing nucleotide triphosphate hydrolases"/>
    <property type="match status" value="3"/>
</dbReference>
<dbReference type="InterPro" id="IPR027417">
    <property type="entry name" value="P-loop_NTPase"/>
</dbReference>
<comment type="caution">
    <text evidence="8">The sequence shown here is derived from an EMBL/GenBank/DDBJ whole genome shotgun (WGS) entry which is preliminary data.</text>
</comment>
<keyword evidence="4" id="KW-0067">ATP-binding</keyword>
<evidence type="ECO:0000256" key="5">
    <source>
        <dbReference type="ARBA" id="ARBA00048988"/>
    </source>
</evidence>
<dbReference type="InterPro" id="IPR057220">
    <property type="entry name" value="DUF7898"/>
</dbReference>
<dbReference type="Pfam" id="PF00271">
    <property type="entry name" value="Helicase_C"/>
    <property type="match status" value="1"/>
</dbReference>
<accession>A0A8H3FCG9</accession>
<organism evidence="8 9">
    <name type="scientific">Heterodermia speciosa</name>
    <dbReference type="NCBI Taxonomy" id="116794"/>
    <lineage>
        <taxon>Eukaryota</taxon>
        <taxon>Fungi</taxon>
        <taxon>Dikarya</taxon>
        <taxon>Ascomycota</taxon>
        <taxon>Pezizomycotina</taxon>
        <taxon>Lecanoromycetes</taxon>
        <taxon>OSLEUM clade</taxon>
        <taxon>Lecanoromycetidae</taxon>
        <taxon>Caliciales</taxon>
        <taxon>Physciaceae</taxon>
        <taxon>Heterodermia</taxon>
    </lineage>
</organism>
<feature type="domain" description="Helicase ATP-binding" evidence="6">
    <location>
        <begin position="202"/>
        <end position="275"/>
    </location>
</feature>
<keyword evidence="1" id="KW-0547">Nucleotide-binding</keyword>
<dbReference type="SUPFAM" id="SSF158702">
    <property type="entry name" value="Sec63 N-terminal domain-like"/>
    <property type="match status" value="1"/>
</dbReference>
<dbReference type="PROSITE" id="PS51192">
    <property type="entry name" value="HELICASE_ATP_BIND_1"/>
    <property type="match status" value="1"/>
</dbReference>
<dbReference type="Pfam" id="PF25453">
    <property type="entry name" value="DUF7898"/>
    <property type="match status" value="1"/>
</dbReference>
<dbReference type="PANTHER" id="PTHR47961">
    <property type="entry name" value="DNA POLYMERASE THETA, PUTATIVE (AFU_ORTHOLOGUE AFUA_1G05260)-RELATED"/>
    <property type="match status" value="1"/>
</dbReference>
<dbReference type="Gene3D" id="1.10.3380.20">
    <property type="match status" value="1"/>
</dbReference>
<protein>
    <submittedName>
        <fullName evidence="8">Uncharacterized protein</fullName>
    </submittedName>
</protein>
<dbReference type="PANTHER" id="PTHR47961:SF6">
    <property type="entry name" value="DNA-DIRECTED DNA POLYMERASE"/>
    <property type="match status" value="1"/>
</dbReference>
<dbReference type="Pfam" id="PF21099">
    <property type="entry name" value="POLQ_helical"/>
    <property type="match status" value="1"/>
</dbReference>
<dbReference type="InterPro" id="IPR046931">
    <property type="entry name" value="HTH_61"/>
</dbReference>
<evidence type="ECO:0000256" key="2">
    <source>
        <dbReference type="ARBA" id="ARBA00022801"/>
    </source>
</evidence>
<dbReference type="EMBL" id="CAJPDS010000029">
    <property type="protein sequence ID" value="CAF9922009.1"/>
    <property type="molecule type" value="Genomic_DNA"/>
</dbReference>
<evidence type="ECO:0000256" key="4">
    <source>
        <dbReference type="ARBA" id="ARBA00022840"/>
    </source>
</evidence>
<reference evidence="8" key="1">
    <citation type="submission" date="2021-03" db="EMBL/GenBank/DDBJ databases">
        <authorList>
            <person name="Tagirdzhanova G."/>
        </authorList>
    </citation>
    <scope>NUCLEOTIDE SEQUENCE</scope>
</reference>
<evidence type="ECO:0000256" key="1">
    <source>
        <dbReference type="ARBA" id="ARBA00022741"/>
    </source>
</evidence>
<dbReference type="InterPro" id="IPR014001">
    <property type="entry name" value="Helicase_ATP-bd"/>
</dbReference>
<dbReference type="GO" id="GO:0043138">
    <property type="term" value="F:3'-5' DNA helicase activity"/>
    <property type="evidence" value="ECO:0007669"/>
    <property type="project" value="UniProtKB-EC"/>
</dbReference>
<evidence type="ECO:0000256" key="3">
    <source>
        <dbReference type="ARBA" id="ARBA00022806"/>
    </source>
</evidence>
<dbReference type="CDD" id="cd18795">
    <property type="entry name" value="SF2_C_Ski2"/>
    <property type="match status" value="1"/>
</dbReference>
<name>A0A8H3FCG9_9LECA</name>
<dbReference type="SMART" id="SM00490">
    <property type="entry name" value="HELICc"/>
    <property type="match status" value="1"/>
</dbReference>
<dbReference type="InterPro" id="IPR001650">
    <property type="entry name" value="Helicase_C-like"/>
</dbReference>
<evidence type="ECO:0000313" key="8">
    <source>
        <dbReference type="EMBL" id="CAF9922009.1"/>
    </source>
</evidence>
<evidence type="ECO:0000313" key="9">
    <source>
        <dbReference type="Proteomes" id="UP000664521"/>
    </source>
</evidence>
<dbReference type="Proteomes" id="UP000664521">
    <property type="component" value="Unassembled WGS sequence"/>
</dbReference>
<sequence length="871" mass="97004">MAQEPQHYRVLTSLDLIKQGNNPAIYNSKRQSEVKADLSSHPHSLIPGYDERLSIRADPKRPRLDLDDSIEASEICDATKYTEYAINTSDTRYPRISEYSQRRAASSTPSASLNPLLRLSHPSYGLPESLVKNLTRLGIDSIYPWQSSCLLGRGVLNGKTNLVYSAPTGGGKSLVADVLMLRRVIEDPQKKAILVLPANWLVNDAIENCTTDSLGVVVMDELHMIDDYYRGYLIELMATKLLTLGGTVQLIGMSATLSNTEQLARWLNAKHYVSNYKPIPIEEFWTFDNSIYPASTAREFVEIADQSKADHAAVSSADDVTKKFKSRMTPVRWISESRFKELQNPVANVVVGLAIETAKAGFGALIFCSNRKGCETLARLVSRAKVEDISDQVLEQRKEVLAELRSLPIGIDETLARTVMRGVAFHHAGITVEEREIVAEAYNKGILKVLVATCSLAAGINLPARRVIIQGAKMGKLTIGPAMLRQMRGRAGRKGKDEIGETYLCCHEGDVVEAAQLIQAELPVVASCLEPEKRGIKRQAALLEVITVRLATHPIAIQEYVRRTLLFHIMEAQNLDLMVEEAIHQLIADGFIEVDNSGSYQATQLSRAVVSSYMTPEDGLLVHGELRRALQAFVMDGELHVFYLFTPIQLNGMTEIDWQIFRREMENLDDSGMRVLRLIGVNPGLVNKMANSGKSLPETDERLIYHRCYLAFQLRDLCDETPIHAVAQRYKVTTGSVQTLSQCCEGFAAGMIQFCDRMGWGMLKSVLEHMGDRLKAGARADLLELARIPFVKSRTARVLWDNGFRSLLAVAEADPKDLLPILLLAQPTKARMDGQDEGKYRQKMMLKAEIIVGAANRLWGIQQQVEIEVDI</sequence>
<dbReference type="GO" id="GO:0005524">
    <property type="term" value="F:ATP binding"/>
    <property type="evidence" value="ECO:0007669"/>
    <property type="project" value="UniProtKB-KW"/>
</dbReference>
<feature type="domain" description="Helicase C-terminal" evidence="7">
    <location>
        <begin position="349"/>
        <end position="544"/>
    </location>
</feature>
<dbReference type="PROSITE" id="PS51194">
    <property type="entry name" value="HELICASE_CTER"/>
    <property type="match status" value="1"/>
</dbReference>
<dbReference type="Pfam" id="PF20470">
    <property type="entry name" value="HTH_61"/>
    <property type="match status" value="1"/>
</dbReference>
<evidence type="ECO:0000259" key="7">
    <source>
        <dbReference type="PROSITE" id="PS51194"/>
    </source>
</evidence>
<proteinExistence type="predicted"/>
<keyword evidence="9" id="KW-1185">Reference proteome</keyword>